<reference evidence="4 5" key="1">
    <citation type="submission" date="2015-09" db="EMBL/GenBank/DDBJ databases">
        <title>Draft genome of the parasitic nematode Teladorsagia circumcincta isolate WARC Sus (inbred).</title>
        <authorList>
            <person name="Mitreva M."/>
        </authorList>
    </citation>
    <scope>NUCLEOTIDE SEQUENCE [LARGE SCALE GENOMIC DNA]</scope>
    <source>
        <strain evidence="4 5">S</strain>
    </source>
</reference>
<dbReference type="OrthoDB" id="202203at2759"/>
<keyword evidence="3" id="KW-0274">FAD</keyword>
<dbReference type="Proteomes" id="UP000230423">
    <property type="component" value="Unassembled WGS sequence"/>
</dbReference>
<gene>
    <name evidence="4" type="ORF">TELCIR_03928</name>
</gene>
<dbReference type="PANTHER" id="PTHR43429:SF2">
    <property type="entry name" value="PYRIDINE NUCLEOTIDE-DISULFIDE OXIDOREDUCTASE DOMAIN-CONTAINING PROTEIN 1"/>
    <property type="match status" value="1"/>
</dbReference>
<protein>
    <recommendedName>
        <fullName evidence="6">Pyridine nucleotide-disulfide oxidoreductase</fullName>
    </recommendedName>
</protein>
<dbReference type="InterPro" id="IPR036188">
    <property type="entry name" value="FAD/NAD-bd_sf"/>
</dbReference>
<dbReference type="EMBL" id="KZ345338">
    <property type="protein sequence ID" value="PIO74069.1"/>
    <property type="molecule type" value="Genomic_DNA"/>
</dbReference>
<evidence type="ECO:0000313" key="5">
    <source>
        <dbReference type="Proteomes" id="UP000230423"/>
    </source>
</evidence>
<dbReference type="PANTHER" id="PTHR43429">
    <property type="entry name" value="PYRIDINE NUCLEOTIDE-DISULFIDE OXIDOREDUCTASE DOMAIN-CONTAINING"/>
    <property type="match status" value="1"/>
</dbReference>
<keyword evidence="5" id="KW-1185">Reference proteome</keyword>
<comment type="cofactor">
    <cofactor evidence="1">
        <name>FAD</name>
        <dbReference type="ChEBI" id="CHEBI:57692"/>
    </cofactor>
</comment>
<dbReference type="Gene3D" id="3.50.50.60">
    <property type="entry name" value="FAD/NAD(P)-binding domain"/>
    <property type="match status" value="1"/>
</dbReference>
<evidence type="ECO:0000256" key="2">
    <source>
        <dbReference type="ARBA" id="ARBA00022630"/>
    </source>
</evidence>
<evidence type="ECO:0000256" key="1">
    <source>
        <dbReference type="ARBA" id="ARBA00001974"/>
    </source>
</evidence>
<dbReference type="InterPro" id="IPR050260">
    <property type="entry name" value="FAD-bd_OxRdtase"/>
</dbReference>
<dbReference type="AlphaFoldDB" id="A0A2G9UUY4"/>
<keyword evidence="2" id="KW-0285">Flavoprotein</keyword>
<evidence type="ECO:0008006" key="6">
    <source>
        <dbReference type="Google" id="ProtNLM"/>
    </source>
</evidence>
<organism evidence="4 5">
    <name type="scientific">Teladorsagia circumcincta</name>
    <name type="common">Brown stomach worm</name>
    <name type="synonym">Ostertagia circumcincta</name>
    <dbReference type="NCBI Taxonomy" id="45464"/>
    <lineage>
        <taxon>Eukaryota</taxon>
        <taxon>Metazoa</taxon>
        <taxon>Ecdysozoa</taxon>
        <taxon>Nematoda</taxon>
        <taxon>Chromadorea</taxon>
        <taxon>Rhabditida</taxon>
        <taxon>Rhabditina</taxon>
        <taxon>Rhabditomorpha</taxon>
        <taxon>Strongyloidea</taxon>
        <taxon>Trichostrongylidae</taxon>
        <taxon>Teladorsagia</taxon>
    </lineage>
</organism>
<accession>A0A2G9UUY4</accession>
<evidence type="ECO:0000313" key="4">
    <source>
        <dbReference type="EMBL" id="PIO74069.1"/>
    </source>
</evidence>
<evidence type="ECO:0000256" key="3">
    <source>
        <dbReference type="ARBA" id="ARBA00022827"/>
    </source>
</evidence>
<name>A0A2G9UUY4_TELCI</name>
<dbReference type="SUPFAM" id="SSF51905">
    <property type="entry name" value="FAD/NAD(P)-binding domain"/>
    <property type="match status" value="1"/>
</dbReference>
<proteinExistence type="predicted"/>
<sequence length="253" mass="28112">MIYVIVGGGIAGVGQYTEQFEVNEDEVVSEDPRFLFIQAEVVRWDYKKKVLTIRDTESAEQLQRRLHGAKRVAVVGNGGIATEIVFEIKGVHVTWIIRDDSISSVFFNPAIADFFQKRVESGRQEGAKNAGVLKRPRYGLDDFGEKNTAASVAGCALGPDWISSLSFKEAKVLFIFSLFFDRESGRSVSIIRNVEVQKVADVDDGLKLSLSNGIIEEDQFVQCIMFNHRVVGAVLVGETDLEALLLFPFSLPF</sequence>